<dbReference type="Proteomes" id="UP001146469">
    <property type="component" value="Unassembled WGS sequence"/>
</dbReference>
<dbReference type="PANTHER" id="PTHR34187">
    <property type="entry name" value="FGR18P"/>
    <property type="match status" value="1"/>
</dbReference>
<comment type="caution">
    <text evidence="8">The sequence shown here is derived from an EMBL/GenBank/DDBJ whole genome shotgun (WGS) entry which is preliminary data.</text>
</comment>
<dbReference type="InterPro" id="IPR003807">
    <property type="entry name" value="DUF202"/>
</dbReference>
<name>A0A9X3LLG4_9CORY</name>
<keyword evidence="9" id="KW-1185">Reference proteome</keyword>
<proteinExistence type="predicted"/>
<feature type="domain" description="DUF202" evidence="7">
    <location>
        <begin position="37"/>
        <end position="104"/>
    </location>
</feature>
<dbReference type="InterPro" id="IPR052053">
    <property type="entry name" value="IM_YidH-like"/>
</dbReference>
<feature type="transmembrane region" description="Helical" evidence="6">
    <location>
        <begin position="111"/>
        <end position="137"/>
    </location>
</feature>
<evidence type="ECO:0000259" key="7">
    <source>
        <dbReference type="Pfam" id="PF02656"/>
    </source>
</evidence>
<evidence type="ECO:0000256" key="2">
    <source>
        <dbReference type="ARBA" id="ARBA00022475"/>
    </source>
</evidence>
<evidence type="ECO:0000256" key="1">
    <source>
        <dbReference type="ARBA" id="ARBA00004651"/>
    </source>
</evidence>
<protein>
    <submittedName>
        <fullName evidence="8">DUF202 domain-containing protein</fullName>
    </submittedName>
</protein>
<keyword evidence="2" id="KW-1003">Cell membrane</keyword>
<organism evidence="8 9">
    <name type="scientific">Corynebacterium evansiae</name>
    <dbReference type="NCBI Taxonomy" id="2913499"/>
    <lineage>
        <taxon>Bacteria</taxon>
        <taxon>Bacillati</taxon>
        <taxon>Actinomycetota</taxon>
        <taxon>Actinomycetes</taxon>
        <taxon>Mycobacteriales</taxon>
        <taxon>Corynebacteriaceae</taxon>
        <taxon>Corynebacterium</taxon>
    </lineage>
</organism>
<reference evidence="8" key="1">
    <citation type="submission" date="2022-02" db="EMBL/GenBank/DDBJ databases">
        <title>Corynebacterium sp. from urogenital microbiome.</title>
        <authorList>
            <person name="Cappelli E.A."/>
            <person name="Ribeiro T.G."/>
            <person name="Peixe L."/>
        </authorList>
    </citation>
    <scope>NUCLEOTIDE SEQUENCE</scope>
    <source>
        <strain evidence="8">C8Ua_174</strain>
    </source>
</reference>
<gene>
    <name evidence="8" type="ORF">L8V00_08940</name>
</gene>
<feature type="transmembrane region" description="Helical" evidence="6">
    <location>
        <begin position="75"/>
        <end position="99"/>
    </location>
</feature>
<dbReference type="GO" id="GO:0005886">
    <property type="term" value="C:plasma membrane"/>
    <property type="evidence" value="ECO:0007669"/>
    <property type="project" value="UniProtKB-SubCell"/>
</dbReference>
<evidence type="ECO:0000313" key="8">
    <source>
        <dbReference type="EMBL" id="MCZ9290322.1"/>
    </source>
</evidence>
<feature type="transmembrane region" description="Helical" evidence="6">
    <location>
        <begin position="46"/>
        <end position="63"/>
    </location>
</feature>
<keyword evidence="3 6" id="KW-0812">Transmembrane</keyword>
<dbReference type="Pfam" id="PF02656">
    <property type="entry name" value="DUF202"/>
    <property type="match status" value="1"/>
</dbReference>
<accession>A0A9X3LLG4</accession>
<dbReference type="RefSeq" id="WP_269944805.1">
    <property type="nucleotide sequence ID" value="NZ_JAKMUT010000008.1"/>
</dbReference>
<keyword evidence="5 6" id="KW-0472">Membrane</keyword>
<evidence type="ECO:0000313" key="9">
    <source>
        <dbReference type="Proteomes" id="UP001146469"/>
    </source>
</evidence>
<keyword evidence="4 6" id="KW-1133">Transmembrane helix</keyword>
<comment type="subcellular location">
    <subcellularLocation>
        <location evidence="1">Cell membrane</location>
        <topology evidence="1">Multi-pass membrane protein</topology>
    </subcellularLocation>
</comment>
<dbReference type="EMBL" id="JAKMUT010000008">
    <property type="protein sequence ID" value="MCZ9290322.1"/>
    <property type="molecule type" value="Genomic_DNA"/>
</dbReference>
<evidence type="ECO:0000256" key="4">
    <source>
        <dbReference type="ARBA" id="ARBA00022989"/>
    </source>
</evidence>
<dbReference type="AlphaFoldDB" id="A0A9X3LLG4"/>
<evidence type="ECO:0000256" key="5">
    <source>
        <dbReference type="ARBA" id="ARBA00023136"/>
    </source>
</evidence>
<dbReference type="PANTHER" id="PTHR34187:SF2">
    <property type="entry name" value="DUF202 DOMAIN-CONTAINING PROTEIN"/>
    <property type="match status" value="1"/>
</dbReference>
<evidence type="ECO:0000256" key="6">
    <source>
        <dbReference type="SAM" id="Phobius"/>
    </source>
</evidence>
<sequence>MTTKDSADGRAGSAGSAAERSWLARTLLPEGKEPDPRFTLANERTFLAWIRTSLAFLAGGVALEAFRSPNVPEHLWSAAAVLVLIVGMLIGLGAAVRWLRVERAMRTGKALPVPAIVPFLAGVAVVACAVVLGFVVFGDFGMEL</sequence>
<evidence type="ECO:0000256" key="3">
    <source>
        <dbReference type="ARBA" id="ARBA00022692"/>
    </source>
</evidence>